<comment type="caution">
    <text evidence="1">The sequence shown here is derived from an EMBL/GenBank/DDBJ whole genome shotgun (WGS) entry which is preliminary data.</text>
</comment>
<sequence>MNKPKQVLSFPFPYAPPWPIQQNFMSALYYCIEAKHVGVFESPTGTVSHLNLELHPKQSTQGKSLSIISGALKWLTDHNAVSSAEQLAALIQQKMEAQAWAISRTQQSRQRFRTDVGS</sequence>
<keyword evidence="1" id="KW-0378">Hydrolase</keyword>
<accession>A0AAD5SSP1</accession>
<organism evidence="1 2">
    <name type="scientific">Physocladia obscura</name>
    <dbReference type="NCBI Taxonomy" id="109957"/>
    <lineage>
        <taxon>Eukaryota</taxon>
        <taxon>Fungi</taxon>
        <taxon>Fungi incertae sedis</taxon>
        <taxon>Chytridiomycota</taxon>
        <taxon>Chytridiomycota incertae sedis</taxon>
        <taxon>Chytridiomycetes</taxon>
        <taxon>Chytridiales</taxon>
        <taxon>Chytriomycetaceae</taxon>
        <taxon>Physocladia</taxon>
    </lineage>
</organism>
<keyword evidence="1" id="KW-0347">Helicase</keyword>
<name>A0AAD5SSP1_9FUNG</name>
<evidence type="ECO:0000313" key="2">
    <source>
        <dbReference type="Proteomes" id="UP001211907"/>
    </source>
</evidence>
<dbReference type="GO" id="GO:0004386">
    <property type="term" value="F:helicase activity"/>
    <property type="evidence" value="ECO:0007669"/>
    <property type="project" value="UniProtKB-KW"/>
</dbReference>
<dbReference type="EMBL" id="JADGJH010005477">
    <property type="protein sequence ID" value="KAJ3080436.1"/>
    <property type="molecule type" value="Genomic_DNA"/>
</dbReference>
<keyword evidence="2" id="KW-1185">Reference proteome</keyword>
<proteinExistence type="predicted"/>
<reference evidence="1" key="1">
    <citation type="submission" date="2020-05" db="EMBL/GenBank/DDBJ databases">
        <title>Phylogenomic resolution of chytrid fungi.</title>
        <authorList>
            <person name="Stajich J.E."/>
            <person name="Amses K."/>
            <person name="Simmons R."/>
            <person name="Seto K."/>
            <person name="Myers J."/>
            <person name="Bonds A."/>
            <person name="Quandt C.A."/>
            <person name="Barry K."/>
            <person name="Liu P."/>
            <person name="Grigoriev I."/>
            <person name="Longcore J.E."/>
            <person name="James T.Y."/>
        </authorList>
    </citation>
    <scope>NUCLEOTIDE SEQUENCE</scope>
    <source>
        <strain evidence="1">JEL0513</strain>
    </source>
</reference>
<keyword evidence="1" id="KW-0067">ATP-binding</keyword>
<keyword evidence="1" id="KW-0547">Nucleotide-binding</keyword>
<gene>
    <name evidence="1" type="primary">DDX11</name>
    <name evidence="1" type="ORF">HK100_010139</name>
</gene>
<protein>
    <submittedName>
        <fullName evidence="1">DEAD H (Asp-Glu-Ala-Asp His) box helicase 11</fullName>
    </submittedName>
</protein>
<dbReference type="Proteomes" id="UP001211907">
    <property type="component" value="Unassembled WGS sequence"/>
</dbReference>
<dbReference type="AlphaFoldDB" id="A0AAD5SSP1"/>
<evidence type="ECO:0000313" key="1">
    <source>
        <dbReference type="EMBL" id="KAJ3080436.1"/>
    </source>
</evidence>